<keyword evidence="2" id="KW-0223">Dioxygenase</keyword>
<dbReference type="Proteomes" id="UP000185151">
    <property type="component" value="Unassembled WGS sequence"/>
</dbReference>
<keyword evidence="3" id="KW-1185">Reference proteome</keyword>
<keyword evidence="2" id="KW-0560">Oxidoreductase</keyword>
<sequence length="121" mass="13245">MAEVDLQAVYLVAKDMGRLEDFYASALGMPVQFRDDNKWTQFRLQRSAFALSSAEEAAQGAVGAVPVFRVAGEAQDTVRQNILSAGGRVVAQRDMGTHGVVTTYQDPEENLFQVFSPSSTR</sequence>
<dbReference type="InterPro" id="IPR037523">
    <property type="entry name" value="VOC_core"/>
</dbReference>
<feature type="domain" description="VOC" evidence="1">
    <location>
        <begin position="3"/>
        <end position="117"/>
    </location>
</feature>
<dbReference type="AlphaFoldDB" id="A0A1N6JGV6"/>
<proteinExistence type="predicted"/>
<accession>A0A1N6JGV6</accession>
<dbReference type="OrthoDB" id="8685562at2"/>
<dbReference type="PROSITE" id="PS51819">
    <property type="entry name" value="VOC"/>
    <property type="match status" value="1"/>
</dbReference>
<dbReference type="InterPro" id="IPR041581">
    <property type="entry name" value="Glyoxalase_6"/>
</dbReference>
<evidence type="ECO:0000313" key="2">
    <source>
        <dbReference type="EMBL" id="SIO43417.1"/>
    </source>
</evidence>
<name>A0A1N6JGV6_9BURK</name>
<dbReference type="InterPro" id="IPR029068">
    <property type="entry name" value="Glyas_Bleomycin-R_OHBP_Dase"/>
</dbReference>
<protein>
    <submittedName>
        <fullName evidence="2">Glyoxalase/Bleomycin resistance protein/Dioxygenase superfamily protein</fullName>
    </submittedName>
</protein>
<organism evidence="2 3">
    <name type="scientific">Paraburkholderia phenazinium</name>
    <dbReference type="NCBI Taxonomy" id="60549"/>
    <lineage>
        <taxon>Bacteria</taxon>
        <taxon>Pseudomonadati</taxon>
        <taxon>Pseudomonadota</taxon>
        <taxon>Betaproteobacteria</taxon>
        <taxon>Burkholderiales</taxon>
        <taxon>Burkholderiaceae</taxon>
        <taxon>Paraburkholderia</taxon>
    </lineage>
</organism>
<dbReference type="GO" id="GO:0051213">
    <property type="term" value="F:dioxygenase activity"/>
    <property type="evidence" value="ECO:0007669"/>
    <property type="project" value="UniProtKB-KW"/>
</dbReference>
<dbReference type="Gene3D" id="3.10.180.10">
    <property type="entry name" value="2,3-Dihydroxybiphenyl 1,2-Dioxygenase, domain 1"/>
    <property type="match status" value="1"/>
</dbReference>
<dbReference type="RefSeq" id="WP_074296408.1">
    <property type="nucleotide sequence ID" value="NZ_FSRU01000001.1"/>
</dbReference>
<dbReference type="EMBL" id="FSRU01000001">
    <property type="protein sequence ID" value="SIO43417.1"/>
    <property type="molecule type" value="Genomic_DNA"/>
</dbReference>
<evidence type="ECO:0000313" key="3">
    <source>
        <dbReference type="Proteomes" id="UP000185151"/>
    </source>
</evidence>
<evidence type="ECO:0000259" key="1">
    <source>
        <dbReference type="PROSITE" id="PS51819"/>
    </source>
</evidence>
<gene>
    <name evidence="2" type="ORF">SAMN05444165_3162</name>
</gene>
<dbReference type="Pfam" id="PF18029">
    <property type="entry name" value="Glyoxalase_6"/>
    <property type="match status" value="1"/>
</dbReference>
<reference evidence="2 3" key="1">
    <citation type="submission" date="2016-11" db="EMBL/GenBank/DDBJ databases">
        <authorList>
            <person name="Jaros S."/>
            <person name="Januszkiewicz K."/>
            <person name="Wedrychowicz H."/>
        </authorList>
    </citation>
    <scope>NUCLEOTIDE SEQUENCE [LARGE SCALE GENOMIC DNA]</scope>
    <source>
        <strain evidence="2 3">GAS95</strain>
    </source>
</reference>
<dbReference type="SUPFAM" id="SSF54593">
    <property type="entry name" value="Glyoxalase/Bleomycin resistance protein/Dihydroxybiphenyl dioxygenase"/>
    <property type="match status" value="1"/>
</dbReference>